<protein>
    <submittedName>
        <fullName evidence="2">Uncharacterized protein</fullName>
    </submittedName>
</protein>
<keyword evidence="3" id="KW-1185">Reference proteome</keyword>
<evidence type="ECO:0000313" key="2">
    <source>
        <dbReference type="EMBL" id="KDR11654.1"/>
    </source>
</evidence>
<feature type="region of interest" description="Disordered" evidence="1">
    <location>
        <begin position="466"/>
        <end position="505"/>
    </location>
</feature>
<dbReference type="EMBL" id="KK853083">
    <property type="protein sequence ID" value="KDR11654.1"/>
    <property type="molecule type" value="Genomic_DNA"/>
</dbReference>
<dbReference type="PANTHER" id="PTHR40240">
    <property type="entry name" value="PLEXUS, ISOFORM A"/>
    <property type="match status" value="1"/>
</dbReference>
<proteinExistence type="predicted"/>
<dbReference type="AlphaFoldDB" id="A0A067QZ92"/>
<feature type="region of interest" description="Disordered" evidence="1">
    <location>
        <begin position="800"/>
        <end position="829"/>
    </location>
</feature>
<feature type="compositionally biased region" description="Basic and acidic residues" evidence="1">
    <location>
        <begin position="820"/>
        <end position="829"/>
    </location>
</feature>
<feature type="compositionally biased region" description="Basic and acidic residues" evidence="1">
    <location>
        <begin position="193"/>
        <end position="209"/>
    </location>
</feature>
<dbReference type="InParanoid" id="A0A067QZ92"/>
<feature type="compositionally biased region" description="Polar residues" evidence="1">
    <location>
        <begin position="20"/>
        <end position="29"/>
    </location>
</feature>
<dbReference type="PANTHER" id="PTHR40240:SF1">
    <property type="entry name" value="PLEXUS, ISOFORM A"/>
    <property type="match status" value="1"/>
</dbReference>
<evidence type="ECO:0000256" key="1">
    <source>
        <dbReference type="SAM" id="MobiDB-lite"/>
    </source>
</evidence>
<dbReference type="Proteomes" id="UP000027135">
    <property type="component" value="Unassembled WGS sequence"/>
</dbReference>
<dbReference type="OMA" id="YCCANPE"/>
<sequence length="829" mass="90976">MYIKKEPGSMEATFQPPPVTSSTGLDGQQSPRSVCFVCGNVGHPEQYWLRVKPSSSPSGGPNEAYFPFLESHEPPAGYRLETDSAPTAVRACYLCYSLLMQQWDCYERDATPHPRRLYWLKRCDNGPFTGAEMALQGEYAAQVLGLNAADNSQREPVARPLSHDDAVIRPGISPLLSSSAPAPPPSAISMSIEDSRGSEAALDLRHGGARESPAPASTGGYPTSGSGSSVMGADILDLSMPDKNSATEVCYVCGDEYKRGSLCHIAAKPLPSPQPQSSSPPPFFPSLMLHPRPGRSRPMDSAGRVQACKACQRHLLQQWHAYTVQGVPHSERNYALRKRPAPALDTTTFICYTCALEYPSSSIRLLYCCPNPEKEPYFPNIGTLQRPPGAVPISSQGVVQVCSICFKTIPQKHQVFSGGGTYNHQVEDNETVRRQGLSPRPAVVKSPASASGSDIRFKPYELVTSSKNPMRSGSVGNVTSASPGPIVSEQNGSGQQIMATNSSNGSQQNYRCYICAGLFPRSHMKWLSTSPEGMNSHAMHFPCLRSIACTSENACMDSHGRILACSRCVSHLSQQWESLEADRIPLERRRYDVPSPSVGGSSVVISCWNGDASQVGVSRSITPPNVASERSATCSSIYCFLCGLHSDLTLARVLYGRPQGRNAPFFPSLLRHVSPPNAEQLREDGSALVCTFCYHSLLAQWRHYEQLQGSGSAIVADKREYNTHDYCCYVCGITTYRIRVRALPVKDFPFLRYHRQPERSLLLENGDFAVVCLDCYETLRTQSLEYERWGLPVEKREYNWITQPPPPEDSPDATVARLPSGERSEKQVS</sequence>
<reference evidence="2 3" key="1">
    <citation type="journal article" date="2014" name="Nat. Commun.">
        <title>Molecular traces of alternative social organization in a termite genome.</title>
        <authorList>
            <person name="Terrapon N."/>
            <person name="Li C."/>
            <person name="Robertson H.M."/>
            <person name="Ji L."/>
            <person name="Meng X."/>
            <person name="Booth W."/>
            <person name="Chen Z."/>
            <person name="Childers C.P."/>
            <person name="Glastad K.M."/>
            <person name="Gokhale K."/>
            <person name="Gowin J."/>
            <person name="Gronenberg W."/>
            <person name="Hermansen R.A."/>
            <person name="Hu H."/>
            <person name="Hunt B.G."/>
            <person name="Huylmans A.K."/>
            <person name="Khalil S.M."/>
            <person name="Mitchell R.D."/>
            <person name="Munoz-Torres M.C."/>
            <person name="Mustard J.A."/>
            <person name="Pan H."/>
            <person name="Reese J.T."/>
            <person name="Scharf M.E."/>
            <person name="Sun F."/>
            <person name="Vogel H."/>
            <person name="Xiao J."/>
            <person name="Yang W."/>
            <person name="Yang Z."/>
            <person name="Yang Z."/>
            <person name="Zhou J."/>
            <person name="Zhu J."/>
            <person name="Brent C.S."/>
            <person name="Elsik C.G."/>
            <person name="Goodisman M.A."/>
            <person name="Liberles D.A."/>
            <person name="Roe R.M."/>
            <person name="Vargo E.L."/>
            <person name="Vilcinskas A."/>
            <person name="Wang J."/>
            <person name="Bornberg-Bauer E."/>
            <person name="Korb J."/>
            <person name="Zhang G."/>
            <person name="Liebig J."/>
        </authorList>
    </citation>
    <scope>NUCLEOTIDE SEQUENCE [LARGE SCALE GENOMIC DNA]</scope>
    <source>
        <tissue evidence="2">Whole organism</tissue>
    </source>
</reference>
<feature type="region of interest" description="Disordered" evidence="1">
    <location>
        <begin position="172"/>
        <end position="227"/>
    </location>
</feature>
<dbReference type="eggNOG" id="ENOG502QUHJ">
    <property type="taxonomic scope" value="Eukaryota"/>
</dbReference>
<feature type="region of interest" description="Disordered" evidence="1">
    <location>
        <begin position="1"/>
        <end position="29"/>
    </location>
</feature>
<feature type="compositionally biased region" description="Low complexity" evidence="1">
    <location>
        <begin position="217"/>
        <end position="227"/>
    </location>
</feature>
<accession>A0A067QZ92</accession>
<organism evidence="2 3">
    <name type="scientific">Zootermopsis nevadensis</name>
    <name type="common">Dampwood termite</name>
    <dbReference type="NCBI Taxonomy" id="136037"/>
    <lineage>
        <taxon>Eukaryota</taxon>
        <taxon>Metazoa</taxon>
        <taxon>Ecdysozoa</taxon>
        <taxon>Arthropoda</taxon>
        <taxon>Hexapoda</taxon>
        <taxon>Insecta</taxon>
        <taxon>Pterygota</taxon>
        <taxon>Neoptera</taxon>
        <taxon>Polyneoptera</taxon>
        <taxon>Dictyoptera</taxon>
        <taxon>Blattodea</taxon>
        <taxon>Blattoidea</taxon>
        <taxon>Termitoidae</taxon>
        <taxon>Termopsidae</taxon>
        <taxon>Zootermopsis</taxon>
    </lineage>
</organism>
<evidence type="ECO:0000313" key="3">
    <source>
        <dbReference type="Proteomes" id="UP000027135"/>
    </source>
</evidence>
<name>A0A067QZ92_ZOONE</name>
<gene>
    <name evidence="2" type="ORF">L798_13983</name>
</gene>